<dbReference type="SUPFAM" id="SSF53474">
    <property type="entry name" value="alpha/beta-Hydrolases"/>
    <property type="match status" value="1"/>
</dbReference>
<dbReference type="InterPro" id="IPR000073">
    <property type="entry name" value="AB_hydrolase_1"/>
</dbReference>
<dbReference type="InterPro" id="IPR000639">
    <property type="entry name" value="Epox_hydrolase-like"/>
</dbReference>
<dbReference type="PRINTS" id="PR00412">
    <property type="entry name" value="EPOXHYDRLASE"/>
</dbReference>
<dbReference type="PRINTS" id="PR00111">
    <property type="entry name" value="ABHYDROLASE"/>
</dbReference>
<evidence type="ECO:0000313" key="4">
    <source>
        <dbReference type="Proteomes" id="UP000009149"/>
    </source>
</evidence>
<sequence>MKLYFRQVGQKGESVFLFHGLYGSSFNWNAVAQDLGQLYRVFAFDLRNHGLSPKATFMDYPQMIGDVLQTVGQLDIFPVYIVGHSLGGKLAMALAQTFQDKVKGLVVLDIAPVDYGQEVLEMHLRVLKALKGLPLEHIKSRKEAEIFLSKEIDEGSLVRFLLTNLVYESNKYGWRINLEGIENSIEILNSFPHMPAQYFGKSLFVFGEKSPYFHPSFIPRIRFSFPGASAVILRGAGHWIHYERFEEFMELLRLFLGKSENTLYSYLARSLRTI</sequence>
<evidence type="ECO:0000256" key="1">
    <source>
        <dbReference type="ARBA" id="ARBA00022801"/>
    </source>
</evidence>
<dbReference type="AlphaFoldDB" id="B3DW27"/>
<protein>
    <submittedName>
        <fullName evidence="3">Alpha/beta superfamily hydrolase</fullName>
    </submittedName>
</protein>
<dbReference type="eggNOG" id="COG0596">
    <property type="taxonomic scope" value="Bacteria"/>
</dbReference>
<dbReference type="PANTHER" id="PTHR46118:SF4">
    <property type="entry name" value="PROTEIN ABHD11"/>
    <property type="match status" value="1"/>
</dbReference>
<dbReference type="GO" id="GO:0016787">
    <property type="term" value="F:hydrolase activity"/>
    <property type="evidence" value="ECO:0007669"/>
    <property type="project" value="UniProtKB-KW"/>
</dbReference>
<accession>B3DW27</accession>
<feature type="domain" description="AB hydrolase-1" evidence="2">
    <location>
        <begin position="15"/>
        <end position="244"/>
    </location>
</feature>
<dbReference type="Pfam" id="PF00561">
    <property type="entry name" value="Abhydrolase_1"/>
    <property type="match status" value="1"/>
</dbReference>
<proteinExistence type="predicted"/>
<dbReference type="Gene3D" id="3.40.50.1820">
    <property type="entry name" value="alpha/beta hydrolase"/>
    <property type="match status" value="1"/>
</dbReference>
<dbReference type="PANTHER" id="PTHR46118">
    <property type="entry name" value="PROTEIN ABHD11"/>
    <property type="match status" value="1"/>
</dbReference>
<reference evidence="3 4" key="1">
    <citation type="journal article" date="2008" name="Biol. Direct">
        <title>Complete genome sequence of the extremely acidophilic methanotroph isolate V4, Methylacidiphilum infernorum, a representative of the bacterial phylum Verrucomicrobia.</title>
        <authorList>
            <person name="Hou S."/>
            <person name="Makarova K.S."/>
            <person name="Saw J.H."/>
            <person name="Senin P."/>
            <person name="Ly B.V."/>
            <person name="Zhou Z."/>
            <person name="Ren Y."/>
            <person name="Wang J."/>
            <person name="Galperin M.Y."/>
            <person name="Omelchenko M.V."/>
            <person name="Wolf Y.I."/>
            <person name="Yutin N."/>
            <person name="Koonin E.V."/>
            <person name="Stott M.B."/>
            <person name="Mountain B.W."/>
            <person name="Crowe M.A."/>
            <person name="Smirnova A.V."/>
            <person name="Dunfield P.F."/>
            <person name="Feng L."/>
            <person name="Wang L."/>
            <person name="Alam M."/>
        </authorList>
    </citation>
    <scope>NUCLEOTIDE SEQUENCE [LARGE SCALE GENOMIC DNA]</scope>
    <source>
        <strain evidence="4">Isolate V4</strain>
    </source>
</reference>
<keyword evidence="1 3" id="KW-0378">Hydrolase</keyword>
<dbReference type="InterPro" id="IPR029058">
    <property type="entry name" value="AB_hydrolase_fold"/>
</dbReference>
<dbReference type="STRING" id="481448.Minf_1476"/>
<organism evidence="3 4">
    <name type="scientific">Methylacidiphilum infernorum (isolate V4)</name>
    <name type="common">Methylokorus infernorum (strain V4)</name>
    <dbReference type="NCBI Taxonomy" id="481448"/>
    <lineage>
        <taxon>Bacteria</taxon>
        <taxon>Pseudomonadati</taxon>
        <taxon>Verrucomicrobiota</taxon>
        <taxon>Methylacidiphilae</taxon>
        <taxon>Methylacidiphilales</taxon>
        <taxon>Methylacidiphilaceae</taxon>
        <taxon>Methylacidiphilum (ex Ratnadevi et al. 2023)</taxon>
    </lineage>
</organism>
<dbReference type="EMBL" id="CP000975">
    <property type="protein sequence ID" value="ACD83530.1"/>
    <property type="molecule type" value="Genomic_DNA"/>
</dbReference>
<dbReference type="HOGENOM" id="CLU_020336_53_1_0"/>
<dbReference type="RefSeq" id="WP_012463812.1">
    <property type="nucleotide sequence ID" value="NC_010794.1"/>
</dbReference>
<evidence type="ECO:0000313" key="3">
    <source>
        <dbReference type="EMBL" id="ACD83530.1"/>
    </source>
</evidence>
<gene>
    <name evidence="3" type="primary">mhpC</name>
    <name evidence="3" type="ordered locus">Minf_1476</name>
</gene>
<dbReference type="OrthoDB" id="9808398at2"/>
<name>B3DW27_METI4</name>
<evidence type="ECO:0000259" key="2">
    <source>
        <dbReference type="Pfam" id="PF00561"/>
    </source>
</evidence>
<dbReference type="KEGG" id="min:Minf_1476"/>
<dbReference type="Proteomes" id="UP000009149">
    <property type="component" value="Chromosome"/>
</dbReference>